<dbReference type="Gene3D" id="1.10.10.60">
    <property type="entry name" value="Homeodomain-like"/>
    <property type="match status" value="1"/>
</dbReference>
<evidence type="ECO:0000259" key="5">
    <source>
        <dbReference type="PROSITE" id="PS50977"/>
    </source>
</evidence>
<organism evidence="6 7">
    <name type="scientific">Rhizobium daejeonense</name>
    <dbReference type="NCBI Taxonomy" id="240521"/>
    <lineage>
        <taxon>Bacteria</taxon>
        <taxon>Pseudomonadati</taxon>
        <taxon>Pseudomonadota</taxon>
        <taxon>Alphaproteobacteria</taxon>
        <taxon>Hyphomicrobiales</taxon>
        <taxon>Rhizobiaceae</taxon>
        <taxon>Rhizobium/Agrobacterium group</taxon>
        <taxon>Rhizobium</taxon>
    </lineage>
</organism>
<dbReference type="GO" id="GO:0003700">
    <property type="term" value="F:DNA-binding transcription factor activity"/>
    <property type="evidence" value="ECO:0007669"/>
    <property type="project" value="TreeGrafter"/>
</dbReference>
<dbReference type="SUPFAM" id="SSF46689">
    <property type="entry name" value="Homeodomain-like"/>
    <property type="match status" value="1"/>
</dbReference>
<proteinExistence type="predicted"/>
<reference evidence="6 7" key="1">
    <citation type="submission" date="2020-02" db="EMBL/GenBank/DDBJ databases">
        <title>Genome sequence of the type strain CCBAU10050 of Rhizobium daejeonense.</title>
        <authorList>
            <person name="Gao J."/>
            <person name="Sun J."/>
        </authorList>
    </citation>
    <scope>NUCLEOTIDE SEQUENCE [LARGE SCALE GENOMIC DNA]</scope>
    <source>
        <strain evidence="6 7">CCBAU10050</strain>
    </source>
</reference>
<accession>A0A6M1RM09</accession>
<keyword evidence="7" id="KW-1185">Reference proteome</keyword>
<evidence type="ECO:0000313" key="6">
    <source>
        <dbReference type="EMBL" id="NGO62594.1"/>
    </source>
</evidence>
<protein>
    <submittedName>
        <fullName evidence="6">CerR family C-terminal domain-containing protein</fullName>
    </submittedName>
</protein>
<dbReference type="InterPro" id="IPR009057">
    <property type="entry name" value="Homeodomain-like_sf"/>
</dbReference>
<evidence type="ECO:0000256" key="3">
    <source>
        <dbReference type="ARBA" id="ARBA00023163"/>
    </source>
</evidence>
<dbReference type="InterPro" id="IPR050109">
    <property type="entry name" value="HTH-type_TetR-like_transc_reg"/>
</dbReference>
<dbReference type="PANTHER" id="PTHR30055:SF234">
    <property type="entry name" value="HTH-TYPE TRANSCRIPTIONAL REGULATOR BETI"/>
    <property type="match status" value="1"/>
</dbReference>
<evidence type="ECO:0000313" key="7">
    <source>
        <dbReference type="Proteomes" id="UP000477849"/>
    </source>
</evidence>
<dbReference type="Pfam" id="PF09209">
    <property type="entry name" value="CecR_C"/>
    <property type="match status" value="1"/>
</dbReference>
<feature type="domain" description="HTH tetR-type" evidence="5">
    <location>
        <begin position="9"/>
        <end position="69"/>
    </location>
</feature>
<dbReference type="AlphaFoldDB" id="A0A6M1RM09"/>
<dbReference type="RefSeq" id="WP_163900179.1">
    <property type="nucleotide sequence ID" value="NZ_CP048427.1"/>
</dbReference>
<evidence type="ECO:0000256" key="4">
    <source>
        <dbReference type="PROSITE-ProRule" id="PRU00335"/>
    </source>
</evidence>
<dbReference type="PRINTS" id="PR00455">
    <property type="entry name" value="HTHTETR"/>
</dbReference>
<comment type="caution">
    <text evidence="6">The sequence shown here is derived from an EMBL/GenBank/DDBJ whole genome shotgun (WGS) entry which is preliminary data.</text>
</comment>
<feature type="DNA-binding region" description="H-T-H motif" evidence="4">
    <location>
        <begin position="32"/>
        <end position="51"/>
    </location>
</feature>
<dbReference type="PROSITE" id="PS50977">
    <property type="entry name" value="HTH_TETR_2"/>
    <property type="match status" value="1"/>
</dbReference>
<keyword evidence="1" id="KW-0805">Transcription regulation</keyword>
<evidence type="ECO:0000256" key="1">
    <source>
        <dbReference type="ARBA" id="ARBA00023015"/>
    </source>
</evidence>
<dbReference type="Gene3D" id="1.10.357.10">
    <property type="entry name" value="Tetracycline Repressor, domain 2"/>
    <property type="match status" value="1"/>
</dbReference>
<name>A0A6M1RM09_9HYPH</name>
<dbReference type="InterPro" id="IPR015292">
    <property type="entry name" value="Tscrpt_reg_YbiH_C"/>
</dbReference>
<sequence>MARQASGAAATRESLVFAALELFGDYGYDAVSTRQIADHAAANIGSIAYHFGSKPGLRIACIEYVIAVVKETLGPAAWQPLPVNLSPDDALDMMDRMFSTLLLIGSTRPDADQISNFMTRELVMPGTFDALLYDKLAEPLHERFSQLLAIAIGQPGEGKDLALTVFSLFGQSMFFRLCKPVIVKHMDWPGFGLEQAQAANVIISQNLKAIVAYHRKLNGFET</sequence>
<dbReference type="Proteomes" id="UP000477849">
    <property type="component" value="Unassembled WGS sequence"/>
</dbReference>
<dbReference type="GO" id="GO:0000976">
    <property type="term" value="F:transcription cis-regulatory region binding"/>
    <property type="evidence" value="ECO:0007669"/>
    <property type="project" value="TreeGrafter"/>
</dbReference>
<dbReference type="SUPFAM" id="SSF48498">
    <property type="entry name" value="Tetracyclin repressor-like, C-terminal domain"/>
    <property type="match status" value="1"/>
</dbReference>
<dbReference type="Pfam" id="PF00440">
    <property type="entry name" value="TetR_N"/>
    <property type="match status" value="1"/>
</dbReference>
<dbReference type="InterPro" id="IPR001647">
    <property type="entry name" value="HTH_TetR"/>
</dbReference>
<dbReference type="InterPro" id="IPR036271">
    <property type="entry name" value="Tet_transcr_reg_TetR-rel_C_sf"/>
</dbReference>
<dbReference type="EMBL" id="JAAKZH010000001">
    <property type="protein sequence ID" value="NGO62594.1"/>
    <property type="molecule type" value="Genomic_DNA"/>
</dbReference>
<gene>
    <name evidence="6" type="ORF">G6N76_02825</name>
</gene>
<dbReference type="PANTHER" id="PTHR30055">
    <property type="entry name" value="HTH-TYPE TRANSCRIPTIONAL REGULATOR RUTR"/>
    <property type="match status" value="1"/>
</dbReference>
<keyword evidence="3" id="KW-0804">Transcription</keyword>
<evidence type="ECO:0000256" key="2">
    <source>
        <dbReference type="ARBA" id="ARBA00023125"/>
    </source>
</evidence>
<keyword evidence="2 4" id="KW-0238">DNA-binding</keyword>